<keyword evidence="1" id="KW-0472">Membrane</keyword>
<sequence>MRPDATLTYPTYSADHIQGRDLVRHVVRAAIFCAFAVMVVMSWTRNINWDEFYFLSHVHANLDGRLDRPLQTVFVHGFGWLSWLSGHEVDQIAAARLAMMAFFAGTCFSLHRIAAALTDDAAADIAVLAFVTSGFAIAHGASFRADPMAAGLLMGATALMMTTRMGLVQTLVSALLCALALLVTVKSALYLPVFVGVLLWRWSDRGVVLRCLGAAVLAVVIAALLFVWHASTINVAEGADAGSNLSEAAKVTLGGSGFLPRWPEVSLWLMFSMGGVLLAVAGLCATTDNRLRAVFALFALPLLSVVIYRNAFPYFFPFAVPPLMIAVALGAYHLRGTLLFKLALVLMLASGIIQSQRAISEGNAAQRATIAEVRRIFPQPVSYLDQNGMLSSFERHGFFMSTWGIATYRAAGKPVIKDLIERHQPPLLLTNRAELHAAMRPEAADVRFLGLLPEDGATLRKSYVHHAGVIWIAGQDIILTDGSATAQMPFAGLYRLESAAPVSVDGVNASNGDVLALGASPIKIEGSKGAAVRLIWNTDADLYETQLPETGLYAGFWRL</sequence>
<keyword evidence="1" id="KW-1133">Transmembrane helix</keyword>
<feature type="transmembrane region" description="Helical" evidence="1">
    <location>
        <begin position="173"/>
        <end position="200"/>
    </location>
</feature>
<dbReference type="OrthoDB" id="7714635at2"/>
<evidence type="ECO:0000313" key="2">
    <source>
        <dbReference type="EMBL" id="MBB4173308.1"/>
    </source>
</evidence>
<accession>A0A7W6M6D8</accession>
<evidence type="ECO:0000313" key="3">
    <source>
        <dbReference type="Proteomes" id="UP000565745"/>
    </source>
</evidence>
<dbReference type="RefSeq" id="WP_025054652.1">
    <property type="nucleotide sequence ID" value="NZ_JACIFU010000001.1"/>
</dbReference>
<dbReference type="Proteomes" id="UP000565745">
    <property type="component" value="Unassembled WGS sequence"/>
</dbReference>
<gene>
    <name evidence="2" type="ORF">GGR93_001069</name>
</gene>
<comment type="caution">
    <text evidence="2">The sequence shown here is derived from an EMBL/GenBank/DDBJ whole genome shotgun (WGS) entry which is preliminary data.</text>
</comment>
<evidence type="ECO:0008006" key="4">
    <source>
        <dbReference type="Google" id="ProtNLM"/>
    </source>
</evidence>
<dbReference type="AlphaFoldDB" id="A0A7W6M6D8"/>
<keyword evidence="1" id="KW-0812">Transmembrane</keyword>
<name>A0A7W6M6D8_9RHOB</name>
<feature type="transmembrane region" description="Helical" evidence="1">
    <location>
        <begin position="121"/>
        <end position="141"/>
    </location>
</feature>
<dbReference type="EMBL" id="JACIFU010000001">
    <property type="protein sequence ID" value="MBB4173308.1"/>
    <property type="molecule type" value="Genomic_DNA"/>
</dbReference>
<evidence type="ECO:0000256" key="1">
    <source>
        <dbReference type="SAM" id="Phobius"/>
    </source>
</evidence>
<reference evidence="2 3" key="1">
    <citation type="submission" date="2020-08" db="EMBL/GenBank/DDBJ databases">
        <title>Genomic Encyclopedia of Type Strains, Phase IV (KMG-IV): sequencing the most valuable type-strain genomes for metagenomic binning, comparative biology and taxonomic classification.</title>
        <authorList>
            <person name="Goeker M."/>
        </authorList>
    </citation>
    <scope>NUCLEOTIDE SEQUENCE [LARGE SCALE GENOMIC DNA]</scope>
    <source>
        <strain evidence="2 3">DSM 101015</strain>
    </source>
</reference>
<feature type="transmembrane region" description="Helical" evidence="1">
    <location>
        <begin position="291"/>
        <end position="308"/>
    </location>
</feature>
<proteinExistence type="predicted"/>
<feature type="transmembrane region" description="Helical" evidence="1">
    <location>
        <begin position="207"/>
        <end position="228"/>
    </location>
</feature>
<organism evidence="2 3">
    <name type="scientific">Sulfitobacter noctilucicola</name>
    <dbReference type="NCBI Taxonomy" id="1342301"/>
    <lineage>
        <taxon>Bacteria</taxon>
        <taxon>Pseudomonadati</taxon>
        <taxon>Pseudomonadota</taxon>
        <taxon>Alphaproteobacteria</taxon>
        <taxon>Rhodobacterales</taxon>
        <taxon>Roseobacteraceae</taxon>
        <taxon>Sulfitobacter</taxon>
    </lineage>
</organism>
<keyword evidence="3" id="KW-1185">Reference proteome</keyword>
<feature type="transmembrane region" description="Helical" evidence="1">
    <location>
        <begin position="339"/>
        <end position="359"/>
    </location>
</feature>
<feature type="transmembrane region" description="Helical" evidence="1">
    <location>
        <begin position="26"/>
        <end position="44"/>
    </location>
</feature>
<feature type="transmembrane region" description="Helical" evidence="1">
    <location>
        <begin position="265"/>
        <end position="284"/>
    </location>
</feature>
<feature type="transmembrane region" description="Helical" evidence="1">
    <location>
        <begin position="97"/>
        <end position="115"/>
    </location>
</feature>
<protein>
    <recommendedName>
        <fullName evidence="4">Glycosyltransferase RgtA/B/C/D-like domain-containing protein</fullName>
    </recommendedName>
</protein>